<feature type="transmembrane region" description="Helical" evidence="7">
    <location>
        <begin position="156"/>
        <end position="173"/>
    </location>
</feature>
<feature type="transmembrane region" description="Helical" evidence="7">
    <location>
        <begin position="193"/>
        <end position="213"/>
    </location>
</feature>
<sequence length="473" mass="49786">MVFDEAVESLGGSMCEKLLVGDTKHRRLTIEKMGKPSVVASDAVIYTTFAVFLLVGTAVAWRVRGSAAGELLSSNGRKTAFPLALNLMASALGAGILFAYPEMATVTGLQGLIIYAVASALPLLLLGFVVGPAIRRRCPSGFVLTQWTEERYGREAMVYLSLVTLATLFLYMVAELSAMGHVVEALTGTGKGVLLIALLLVSGISVGVSSEALKPSLLSSAGLLSPSLLGWQLLYILPVAITTNAFFLSSFWLRIFASRTDADLRLGSTLAAFVVACVLAAVGATGLVAVGTGAWPESPEDKGSRALFALLERLPAAVVCLVLVMVVCLSTAMLDSLQSAMVSSASNDIFGNRLAPRYVRGLVIVVIVPVIIVALKGVSVLQIYLISDLLSAATIPILCLGLLDKMHWLRGTDVIAGGLGGLFSVFVFGWLYLGSAAEGGKLLILEDLYSKDWRTFGAFAAAPLGEGGRWMGC</sequence>
<dbReference type="Gene3D" id="1.20.1730.10">
    <property type="entry name" value="Sodium/glucose cotransporter"/>
    <property type="match status" value="1"/>
</dbReference>
<feature type="transmembrane region" description="Helical" evidence="7">
    <location>
        <begin position="415"/>
        <end position="433"/>
    </location>
</feature>
<evidence type="ECO:0000256" key="6">
    <source>
        <dbReference type="ARBA" id="ARBA00023136"/>
    </source>
</evidence>
<proteinExistence type="inferred from homology"/>
<feature type="transmembrane region" description="Helical" evidence="7">
    <location>
        <begin position="314"/>
        <end position="337"/>
    </location>
</feature>
<feature type="transmembrane region" description="Helical" evidence="7">
    <location>
        <begin position="43"/>
        <end position="61"/>
    </location>
</feature>
<comment type="caution">
    <text evidence="8">The sequence shown here is derived from an EMBL/GenBank/DDBJ whole genome shotgun (WGS) entry which is preliminary data.</text>
</comment>
<feature type="transmembrane region" description="Helical" evidence="7">
    <location>
        <begin position="358"/>
        <end position="375"/>
    </location>
</feature>
<comment type="similarity">
    <text evidence="2">Belongs to the sodium:solute symporter (SSF) (TC 2.A.21) family.</text>
</comment>
<evidence type="ECO:0000256" key="2">
    <source>
        <dbReference type="ARBA" id="ARBA00006434"/>
    </source>
</evidence>
<evidence type="ECO:0000256" key="5">
    <source>
        <dbReference type="ARBA" id="ARBA00022989"/>
    </source>
</evidence>
<protein>
    <submittedName>
        <fullName evidence="8">Uncharacterized protein</fullName>
    </submittedName>
</protein>
<dbReference type="GO" id="GO:0005886">
    <property type="term" value="C:plasma membrane"/>
    <property type="evidence" value="ECO:0007669"/>
    <property type="project" value="TreeGrafter"/>
</dbReference>
<feature type="transmembrane region" description="Helical" evidence="7">
    <location>
        <begin position="112"/>
        <end position="134"/>
    </location>
</feature>
<dbReference type="InterPro" id="IPR038377">
    <property type="entry name" value="Na/Glc_symporter_sf"/>
</dbReference>
<comment type="subcellular location">
    <subcellularLocation>
        <location evidence="1">Membrane</location>
        <topology evidence="1">Multi-pass membrane protein</topology>
    </subcellularLocation>
</comment>
<evidence type="ECO:0000256" key="1">
    <source>
        <dbReference type="ARBA" id="ARBA00004141"/>
    </source>
</evidence>
<feature type="transmembrane region" description="Helical" evidence="7">
    <location>
        <begin position="269"/>
        <end position="294"/>
    </location>
</feature>
<evidence type="ECO:0000256" key="7">
    <source>
        <dbReference type="SAM" id="Phobius"/>
    </source>
</evidence>
<reference evidence="8 9" key="1">
    <citation type="submission" date="2017-06" db="EMBL/GenBank/DDBJ databases">
        <title>Ant-infecting Ophiocordyceps genomes reveal a high diversity of potential behavioral manipulation genes and a possible major role for enterotoxins.</title>
        <authorList>
            <person name="De Bekker C."/>
            <person name="Evans H.C."/>
            <person name="Brachmann A."/>
            <person name="Hughes D.P."/>
        </authorList>
    </citation>
    <scope>NUCLEOTIDE SEQUENCE [LARGE SCALE GENOMIC DNA]</scope>
    <source>
        <strain evidence="8 9">Map16</strain>
    </source>
</reference>
<evidence type="ECO:0000256" key="4">
    <source>
        <dbReference type="ARBA" id="ARBA00022692"/>
    </source>
</evidence>
<feature type="transmembrane region" description="Helical" evidence="7">
    <location>
        <begin position="233"/>
        <end position="257"/>
    </location>
</feature>
<dbReference type="InterPro" id="IPR001734">
    <property type="entry name" value="Na/solute_symporter"/>
</dbReference>
<keyword evidence="3" id="KW-0813">Transport</keyword>
<gene>
    <name evidence="8" type="ORF">CDD80_1232</name>
</gene>
<keyword evidence="6 7" id="KW-0472">Membrane</keyword>
<dbReference type="AlphaFoldDB" id="A0A2C5Y3U7"/>
<dbReference type="PANTHER" id="PTHR48086">
    <property type="entry name" value="SODIUM/PROLINE SYMPORTER-RELATED"/>
    <property type="match status" value="1"/>
</dbReference>
<dbReference type="InterPro" id="IPR050277">
    <property type="entry name" value="Sodium:Solute_Symporter"/>
</dbReference>
<evidence type="ECO:0000256" key="3">
    <source>
        <dbReference type="ARBA" id="ARBA00022448"/>
    </source>
</evidence>
<keyword evidence="4 7" id="KW-0812">Transmembrane</keyword>
<accession>A0A2C5Y3U7</accession>
<dbReference type="OrthoDB" id="6132759at2759"/>
<keyword evidence="9" id="KW-1185">Reference proteome</keyword>
<keyword evidence="5 7" id="KW-1133">Transmembrane helix</keyword>
<dbReference type="PROSITE" id="PS50283">
    <property type="entry name" value="NA_SOLUT_SYMP_3"/>
    <property type="match status" value="1"/>
</dbReference>
<name>A0A2C5Y3U7_9HYPO</name>
<feature type="transmembrane region" description="Helical" evidence="7">
    <location>
        <begin position="81"/>
        <end position="100"/>
    </location>
</feature>
<evidence type="ECO:0000313" key="8">
    <source>
        <dbReference type="EMBL" id="PHH63377.1"/>
    </source>
</evidence>
<dbReference type="Proteomes" id="UP000226431">
    <property type="component" value="Unassembled WGS sequence"/>
</dbReference>
<dbReference type="GO" id="GO:0015606">
    <property type="term" value="F:spermidine transmembrane transporter activity"/>
    <property type="evidence" value="ECO:0007669"/>
    <property type="project" value="TreeGrafter"/>
</dbReference>
<organism evidence="8 9">
    <name type="scientific">Ophiocordyceps camponoti-rufipedis</name>
    <dbReference type="NCBI Taxonomy" id="2004952"/>
    <lineage>
        <taxon>Eukaryota</taxon>
        <taxon>Fungi</taxon>
        <taxon>Dikarya</taxon>
        <taxon>Ascomycota</taxon>
        <taxon>Pezizomycotina</taxon>
        <taxon>Sordariomycetes</taxon>
        <taxon>Hypocreomycetidae</taxon>
        <taxon>Hypocreales</taxon>
        <taxon>Ophiocordycipitaceae</taxon>
        <taxon>Ophiocordyceps</taxon>
    </lineage>
</organism>
<dbReference type="PANTHER" id="PTHR48086:SF10">
    <property type="entry name" value="AGR155CP"/>
    <property type="match status" value="1"/>
</dbReference>
<evidence type="ECO:0000313" key="9">
    <source>
        <dbReference type="Proteomes" id="UP000226431"/>
    </source>
</evidence>
<feature type="transmembrane region" description="Helical" evidence="7">
    <location>
        <begin position="381"/>
        <end position="403"/>
    </location>
</feature>
<dbReference type="EMBL" id="NJES01001479">
    <property type="protein sequence ID" value="PHH63377.1"/>
    <property type="molecule type" value="Genomic_DNA"/>
</dbReference>